<feature type="transmembrane region" description="Helical" evidence="5">
    <location>
        <begin position="276"/>
        <end position="293"/>
    </location>
</feature>
<protein>
    <submittedName>
        <fullName evidence="7">MaX1 protein</fullName>
    </submittedName>
</protein>
<dbReference type="GO" id="GO:0005262">
    <property type="term" value="F:calcium channel activity"/>
    <property type="evidence" value="ECO:0007669"/>
    <property type="project" value="TreeGrafter"/>
</dbReference>
<dbReference type="AlphaFoldDB" id="A0A0A7LAZ7"/>
<feature type="domain" description="Sodium/calcium exchanger membrane region" evidence="6">
    <location>
        <begin position="1"/>
        <end position="121"/>
    </location>
</feature>
<feature type="transmembrane region" description="Helical" evidence="5">
    <location>
        <begin position="80"/>
        <end position="97"/>
    </location>
</feature>
<keyword evidence="4 5" id="KW-0472">Membrane</keyword>
<dbReference type="PANTHER" id="PTHR10846:SF8">
    <property type="entry name" value="INNER MEMBRANE PROTEIN YRBG"/>
    <property type="match status" value="1"/>
</dbReference>
<name>A0A0A7LAZ7_9ARCH</name>
<dbReference type="Gene3D" id="1.20.1420.30">
    <property type="entry name" value="NCX, central ion-binding region"/>
    <property type="match status" value="2"/>
</dbReference>
<evidence type="ECO:0000256" key="4">
    <source>
        <dbReference type="ARBA" id="ARBA00023136"/>
    </source>
</evidence>
<dbReference type="Proteomes" id="UP000030787">
    <property type="component" value="Chromosome"/>
</dbReference>
<dbReference type="GO" id="GO:0006874">
    <property type="term" value="P:intracellular calcium ion homeostasis"/>
    <property type="evidence" value="ECO:0007669"/>
    <property type="project" value="TreeGrafter"/>
</dbReference>
<evidence type="ECO:0000313" key="8">
    <source>
        <dbReference type="Proteomes" id="UP000030787"/>
    </source>
</evidence>
<feature type="transmembrane region" description="Helical" evidence="5">
    <location>
        <begin position="215"/>
        <end position="237"/>
    </location>
</feature>
<dbReference type="GO" id="GO:0005886">
    <property type="term" value="C:plasma membrane"/>
    <property type="evidence" value="ECO:0007669"/>
    <property type="project" value="TreeGrafter"/>
</dbReference>
<dbReference type="InterPro" id="IPR044880">
    <property type="entry name" value="NCX_ion-bd_dom_sf"/>
</dbReference>
<feature type="transmembrane region" description="Helical" evidence="5">
    <location>
        <begin position="45"/>
        <end position="68"/>
    </location>
</feature>
<reference evidence="7 8" key="1">
    <citation type="journal article" date="2014" name="Appl. Environ. Microbiol.">
        <title>Comparative Genome Analysis of 'Candidatus Methanoplasma termitum' Indicates a New Mode of Energy Metabolism in the Seventh Order of Methanogens.</title>
        <authorList>
            <person name="Lang K."/>
            <person name="Schuldes J."/>
            <person name="Klingl A."/>
            <person name="Poehlein A."/>
            <person name="Daniel R."/>
            <person name="Brune A."/>
        </authorList>
    </citation>
    <scope>NUCLEOTIDE SEQUENCE [LARGE SCALE GENOMIC DNA]</scope>
    <source>
        <strain evidence="8">Mpt1</strain>
    </source>
</reference>
<organism evidence="7 8">
    <name type="scientific">Candidatus Methanoplasma termitum</name>
    <dbReference type="NCBI Taxonomy" id="1577791"/>
    <lineage>
        <taxon>Archaea</taxon>
        <taxon>Methanobacteriati</taxon>
        <taxon>Thermoplasmatota</taxon>
        <taxon>Thermoplasmata</taxon>
        <taxon>Methanomassiliicoccales</taxon>
        <taxon>Methanomassiliicoccaceae</taxon>
        <taxon>Candidatus Methanoplasma</taxon>
    </lineage>
</organism>
<keyword evidence="2 5" id="KW-0812">Transmembrane</keyword>
<gene>
    <name evidence="7" type="primary">maX1</name>
    <name evidence="7" type="ORF">Mpt1_c03530</name>
</gene>
<keyword evidence="3 5" id="KW-1133">Transmembrane helix</keyword>
<dbReference type="NCBIfam" id="TIGR00367">
    <property type="entry name" value="calcium/sodium antiporter"/>
    <property type="match status" value="1"/>
</dbReference>
<feature type="transmembrane region" description="Helical" evidence="5">
    <location>
        <begin position="150"/>
        <end position="169"/>
    </location>
</feature>
<dbReference type="InterPro" id="IPR004837">
    <property type="entry name" value="NaCa_Exmemb"/>
</dbReference>
<evidence type="ECO:0000256" key="5">
    <source>
        <dbReference type="SAM" id="Phobius"/>
    </source>
</evidence>
<dbReference type="STRING" id="1577791.Mpt1_c03530"/>
<evidence type="ECO:0000256" key="1">
    <source>
        <dbReference type="ARBA" id="ARBA00004141"/>
    </source>
</evidence>
<dbReference type="HOGENOM" id="CLU_007948_0_3_2"/>
<accession>A0A0A7LAZ7</accession>
<evidence type="ECO:0000256" key="3">
    <source>
        <dbReference type="ARBA" id="ARBA00022989"/>
    </source>
</evidence>
<feature type="transmembrane region" description="Helical" evidence="5">
    <location>
        <begin position="243"/>
        <end position="264"/>
    </location>
</feature>
<comment type="subcellular location">
    <subcellularLocation>
        <location evidence="1">Membrane</location>
        <topology evidence="1">Multi-pass membrane protein</topology>
    </subcellularLocation>
</comment>
<dbReference type="KEGG" id="mear:Mpt1_c03530"/>
<dbReference type="Pfam" id="PF01699">
    <property type="entry name" value="Na_Ca_ex"/>
    <property type="match status" value="2"/>
</dbReference>
<evidence type="ECO:0000256" key="2">
    <source>
        <dbReference type="ARBA" id="ARBA00022692"/>
    </source>
</evidence>
<feature type="transmembrane region" description="Helical" evidence="5">
    <location>
        <begin position="184"/>
        <end position="208"/>
    </location>
</feature>
<sequence length="301" mass="32616">MVDGAKKMAIRLGVTPFLVGLTVVAMGSSAPELITSLLSSNNPQFIVGNIVGSNIANVGLAIGLAALITPVVCKFDDTRFEMFSMMAAVVIITILAFTGKLGLIQGIILIAALLIFLFFTYKVRRRSHIEETEEEATEKEESIKTQMWKCVLLVIVGIVLLYIGARAFIEGAVDLAGMFGVSELMIGLIVVAIGVCLPELCICIVAAYRKENELVVSNIVGSVVFNSFFALGIGVLFTTVPVTHFTMVFHMPIMILMALLLVLMIRFGNKVTRWEGAALICVYAVYIALMITFPELTQGLI</sequence>
<feature type="domain" description="Sodium/calcium exchanger membrane region" evidence="6">
    <location>
        <begin position="151"/>
        <end position="291"/>
    </location>
</feature>
<evidence type="ECO:0000313" key="7">
    <source>
        <dbReference type="EMBL" id="AIZ56249.1"/>
    </source>
</evidence>
<dbReference type="InterPro" id="IPR004481">
    <property type="entry name" value="K/Na/Ca-exchanger"/>
</dbReference>
<feature type="transmembrane region" description="Helical" evidence="5">
    <location>
        <begin position="103"/>
        <end position="121"/>
    </location>
</feature>
<keyword evidence="8" id="KW-1185">Reference proteome</keyword>
<dbReference type="PANTHER" id="PTHR10846">
    <property type="entry name" value="SODIUM/POTASSIUM/CALCIUM EXCHANGER"/>
    <property type="match status" value="1"/>
</dbReference>
<proteinExistence type="predicted"/>
<dbReference type="EMBL" id="CP010070">
    <property type="protein sequence ID" value="AIZ56249.1"/>
    <property type="molecule type" value="Genomic_DNA"/>
</dbReference>
<dbReference type="GO" id="GO:0008273">
    <property type="term" value="F:calcium, potassium:sodium antiporter activity"/>
    <property type="evidence" value="ECO:0007669"/>
    <property type="project" value="TreeGrafter"/>
</dbReference>
<evidence type="ECO:0000259" key="6">
    <source>
        <dbReference type="Pfam" id="PF01699"/>
    </source>
</evidence>